<proteinExistence type="predicted"/>
<accession>A0A6P4Z1C4</accession>
<feature type="region of interest" description="Disordered" evidence="1">
    <location>
        <begin position="105"/>
        <end position="192"/>
    </location>
</feature>
<feature type="region of interest" description="Disordered" evidence="1">
    <location>
        <begin position="1"/>
        <end position="77"/>
    </location>
</feature>
<sequence length="261" mass="27866">MSTANATTAHMLSTEAPASTRKKTGTTRSPSRSTKSTRSVTDITMATRDIQTSSTSLYSPRTDSKVSTTSASRQTKTPDYTMLVSTVIPDTTIPIDNVTTESTTKAPVSVTDVTSKQRTLRTRVPTTLKSTDVTDFQSASTASSSNATISPSLSPKTTKSASPVSSRSPYNTTPMSSTLGSKQTTVNQGNLSTEALDSTTLIEITDTESPYNATATSAARFTTTQTKTTLLPNETITRHEDVSTLTSYGINFTTKIFRIQP</sequence>
<reference evidence="3" key="1">
    <citation type="submission" date="2025-08" db="UniProtKB">
        <authorList>
            <consortium name="RefSeq"/>
        </authorList>
    </citation>
    <scope>IDENTIFICATION</scope>
    <source>
        <tissue evidence="3">Gonad</tissue>
    </source>
</reference>
<feature type="compositionally biased region" description="Polar residues" evidence="1">
    <location>
        <begin position="156"/>
        <end position="192"/>
    </location>
</feature>
<evidence type="ECO:0000313" key="3">
    <source>
        <dbReference type="RefSeq" id="XP_019630328.1"/>
    </source>
</evidence>
<feature type="compositionally biased region" description="Polar residues" evidence="1">
    <location>
        <begin position="1"/>
        <end position="11"/>
    </location>
</feature>
<protein>
    <submittedName>
        <fullName evidence="3">A-agglutinin anchorage subunit-like</fullName>
    </submittedName>
</protein>
<evidence type="ECO:0000313" key="2">
    <source>
        <dbReference type="Proteomes" id="UP000515135"/>
    </source>
</evidence>
<feature type="compositionally biased region" description="Low complexity" evidence="1">
    <location>
        <begin position="26"/>
        <end position="39"/>
    </location>
</feature>
<gene>
    <name evidence="3" type="primary">LOC109474478</name>
</gene>
<dbReference type="KEGG" id="bbel:109474478"/>
<organism evidence="2 3">
    <name type="scientific">Branchiostoma belcheri</name>
    <name type="common">Amphioxus</name>
    <dbReference type="NCBI Taxonomy" id="7741"/>
    <lineage>
        <taxon>Eukaryota</taxon>
        <taxon>Metazoa</taxon>
        <taxon>Chordata</taxon>
        <taxon>Cephalochordata</taxon>
        <taxon>Leptocardii</taxon>
        <taxon>Amphioxiformes</taxon>
        <taxon>Branchiostomatidae</taxon>
        <taxon>Branchiostoma</taxon>
    </lineage>
</organism>
<name>A0A6P4Z1C4_BRABE</name>
<feature type="compositionally biased region" description="Polar residues" evidence="1">
    <location>
        <begin position="40"/>
        <end position="77"/>
    </location>
</feature>
<dbReference type="Proteomes" id="UP000515135">
    <property type="component" value="Unplaced"/>
</dbReference>
<dbReference type="AlphaFoldDB" id="A0A6P4Z1C4"/>
<evidence type="ECO:0000256" key="1">
    <source>
        <dbReference type="SAM" id="MobiDB-lite"/>
    </source>
</evidence>
<feature type="compositionally biased region" description="Polar residues" evidence="1">
    <location>
        <begin position="124"/>
        <end position="137"/>
    </location>
</feature>
<feature type="compositionally biased region" description="Low complexity" evidence="1">
    <location>
        <begin position="138"/>
        <end position="155"/>
    </location>
</feature>
<dbReference type="RefSeq" id="XP_019630328.1">
    <property type="nucleotide sequence ID" value="XM_019774769.1"/>
</dbReference>
<dbReference type="GeneID" id="109474478"/>
<feature type="compositionally biased region" description="Polar residues" evidence="1">
    <location>
        <begin position="105"/>
        <end position="117"/>
    </location>
</feature>
<keyword evidence="2" id="KW-1185">Reference proteome</keyword>